<accession>A0AAD9T0M3</accession>
<dbReference type="EMBL" id="JAUBYV010000005">
    <property type="protein sequence ID" value="KAK2626952.1"/>
    <property type="molecule type" value="Genomic_DNA"/>
</dbReference>
<dbReference type="Proteomes" id="UP001285354">
    <property type="component" value="Unassembled WGS sequence"/>
</dbReference>
<evidence type="ECO:0000313" key="1">
    <source>
        <dbReference type="EMBL" id="KAK2626952.1"/>
    </source>
</evidence>
<dbReference type="PANTHER" id="PTHR28207">
    <property type="entry name" value="ATP SYNTHASE SUBUNIT H, MITOCHONDRIAL"/>
    <property type="match status" value="1"/>
</dbReference>
<name>A0AAD9T0M3_9HELO</name>
<gene>
    <name evidence="1" type="ORF">QTJ16_004127</name>
</gene>
<sequence length="124" mass="13770">MFTQSLRATRSSIARVARQQATGNARRTFITPSAVRQADIVQDLYVRELKAYKVPAVKATDAEGQVQKFKAPAPPTSPEEANIANELKAYESQTVDIEGQAEGGVAEKELDWFEQEPEEEEAHH</sequence>
<dbReference type="GO" id="GO:0046933">
    <property type="term" value="F:proton-transporting ATP synthase activity, rotational mechanism"/>
    <property type="evidence" value="ECO:0007669"/>
    <property type="project" value="TreeGrafter"/>
</dbReference>
<reference evidence="1" key="1">
    <citation type="submission" date="2023-06" db="EMBL/GenBank/DDBJ databases">
        <title>Draft genome of Marssonina rosae.</title>
        <authorList>
            <person name="Cheng Q."/>
        </authorList>
    </citation>
    <scope>NUCLEOTIDE SEQUENCE</scope>
    <source>
        <strain evidence="1">R4</strain>
    </source>
</reference>
<comment type="caution">
    <text evidence="1">The sequence shown here is derived from an EMBL/GenBank/DDBJ whole genome shotgun (WGS) entry which is preliminary data.</text>
</comment>
<proteinExistence type="predicted"/>
<evidence type="ECO:0000313" key="2">
    <source>
        <dbReference type="Proteomes" id="UP001285354"/>
    </source>
</evidence>
<dbReference type="PANTHER" id="PTHR28207:SF1">
    <property type="entry name" value="ATP SYNTHASE SUBUNIT H, MITOCHONDRIAL"/>
    <property type="match status" value="1"/>
</dbReference>
<protein>
    <submittedName>
        <fullName evidence="1">Uncharacterized protein</fullName>
    </submittedName>
</protein>
<dbReference type="InterPro" id="IPR019711">
    <property type="entry name" value="ATP_synth_F0_suH"/>
</dbReference>
<dbReference type="Pfam" id="PF10775">
    <property type="entry name" value="ATP_sub_h"/>
    <property type="match status" value="1"/>
</dbReference>
<keyword evidence="2" id="KW-1185">Reference proteome</keyword>
<dbReference type="AlphaFoldDB" id="A0AAD9T0M3"/>
<organism evidence="1 2">
    <name type="scientific">Diplocarpon rosae</name>
    <dbReference type="NCBI Taxonomy" id="946125"/>
    <lineage>
        <taxon>Eukaryota</taxon>
        <taxon>Fungi</taxon>
        <taxon>Dikarya</taxon>
        <taxon>Ascomycota</taxon>
        <taxon>Pezizomycotina</taxon>
        <taxon>Leotiomycetes</taxon>
        <taxon>Helotiales</taxon>
        <taxon>Drepanopezizaceae</taxon>
        <taxon>Diplocarpon</taxon>
    </lineage>
</organism>